<dbReference type="InterPro" id="IPR009006">
    <property type="entry name" value="Ala_racemase/Decarboxylase_C"/>
</dbReference>
<reference evidence="5 6" key="1">
    <citation type="submission" date="2021-06" db="EMBL/GenBank/DDBJ databases">
        <title>Genome-based taxonomic framework of Microbacterium strains isolated from marine environment, the description of four new species and reclassification of four preexisting species.</title>
        <authorList>
            <person name="Lee S.D."/>
            <person name="Kim S.-M."/>
            <person name="Byeon Y.-S."/>
            <person name="Yang H.L."/>
            <person name="Kim I.S."/>
        </authorList>
    </citation>
    <scope>NUCLEOTIDE SEQUENCE [LARGE SCALE GENOMIC DNA]</scope>
    <source>
        <strain evidence="5 6">SSW1-51</strain>
    </source>
</reference>
<dbReference type="SMART" id="SM01005">
    <property type="entry name" value="Ala_racemase_C"/>
    <property type="match status" value="1"/>
</dbReference>
<organism evidence="5 6">
    <name type="scientific">Microbacterium sufflavum</name>
    <dbReference type="NCBI Taxonomy" id="2851649"/>
    <lineage>
        <taxon>Bacteria</taxon>
        <taxon>Bacillati</taxon>
        <taxon>Actinomycetota</taxon>
        <taxon>Actinomycetes</taxon>
        <taxon>Micrococcales</taxon>
        <taxon>Microbacteriaceae</taxon>
        <taxon>Microbacterium</taxon>
    </lineage>
</organism>
<dbReference type="EMBL" id="CP078076">
    <property type="protein sequence ID" value="UPL11410.1"/>
    <property type="molecule type" value="Genomic_DNA"/>
</dbReference>
<dbReference type="InterPro" id="IPR011079">
    <property type="entry name" value="Ala_racemase_C"/>
</dbReference>
<accession>A0ABY4IGJ0</accession>
<keyword evidence="6" id="KW-1185">Reference proteome</keyword>
<comment type="cofactor">
    <cofactor evidence="1">
        <name>pyridoxal 5'-phosphate</name>
        <dbReference type="ChEBI" id="CHEBI:597326"/>
    </cofactor>
</comment>
<dbReference type="Gene3D" id="2.40.37.10">
    <property type="entry name" value="Lyase, Ornithine Decarboxylase, Chain A, domain 1"/>
    <property type="match status" value="1"/>
</dbReference>
<feature type="domain" description="Alanine racemase C-terminal" evidence="4">
    <location>
        <begin position="68"/>
        <end position="195"/>
    </location>
</feature>
<dbReference type="InterPro" id="IPR000821">
    <property type="entry name" value="Ala_racemase"/>
</dbReference>
<dbReference type="PRINTS" id="PR00992">
    <property type="entry name" value="ALARACEMASE"/>
</dbReference>
<evidence type="ECO:0000259" key="4">
    <source>
        <dbReference type="SMART" id="SM01005"/>
    </source>
</evidence>
<evidence type="ECO:0000256" key="2">
    <source>
        <dbReference type="ARBA" id="ARBA00022898"/>
    </source>
</evidence>
<dbReference type="PANTHER" id="PTHR30511">
    <property type="entry name" value="ALANINE RACEMASE"/>
    <property type="match status" value="1"/>
</dbReference>
<dbReference type="RefSeq" id="WP_247981354.1">
    <property type="nucleotide sequence ID" value="NZ_CP078076.1"/>
</dbReference>
<evidence type="ECO:0000313" key="6">
    <source>
        <dbReference type="Proteomes" id="UP000831467"/>
    </source>
</evidence>
<dbReference type="SUPFAM" id="SSF50621">
    <property type="entry name" value="Alanine racemase C-terminal domain-like"/>
    <property type="match status" value="1"/>
</dbReference>
<keyword evidence="2" id="KW-0663">Pyridoxal phosphate</keyword>
<sequence>MIDLRRDAWGHGLTWVAGIAHDAGIRHAIFDASAGRSAARSGLTPCDEPATIDPARLFGWPGADTEPVMRVAGRVLSTKELRAGEGVSYNHTHHAGTDTRVALVTGGFGHGIPRALGNEADVEIRGRLFPIIGRVAMDVCVVDIGHAPIRHDEEVVYFGGPGPARHILADWTRITGWTAAELVCALGLRAAREETP</sequence>
<proteinExistence type="predicted"/>
<evidence type="ECO:0000256" key="3">
    <source>
        <dbReference type="ARBA" id="ARBA00023235"/>
    </source>
</evidence>
<dbReference type="Pfam" id="PF00842">
    <property type="entry name" value="Ala_racemase_C"/>
    <property type="match status" value="1"/>
</dbReference>
<protein>
    <recommendedName>
        <fullName evidence="4">Alanine racemase C-terminal domain-containing protein</fullName>
    </recommendedName>
</protein>
<evidence type="ECO:0000313" key="5">
    <source>
        <dbReference type="EMBL" id="UPL11410.1"/>
    </source>
</evidence>
<name>A0ABY4IGJ0_9MICO</name>
<gene>
    <name evidence="5" type="ORF">KV394_09905</name>
</gene>
<dbReference type="PANTHER" id="PTHR30511:SF0">
    <property type="entry name" value="ALANINE RACEMASE, CATABOLIC-RELATED"/>
    <property type="match status" value="1"/>
</dbReference>
<evidence type="ECO:0000256" key="1">
    <source>
        <dbReference type="ARBA" id="ARBA00001933"/>
    </source>
</evidence>
<dbReference type="Proteomes" id="UP000831467">
    <property type="component" value="Chromosome"/>
</dbReference>
<keyword evidence="3" id="KW-0413">Isomerase</keyword>